<dbReference type="InterPro" id="IPR006016">
    <property type="entry name" value="UspA"/>
</dbReference>
<evidence type="ECO:0000259" key="3">
    <source>
        <dbReference type="Pfam" id="PF00582"/>
    </source>
</evidence>
<dbReference type="Pfam" id="PF00582">
    <property type="entry name" value="Usp"/>
    <property type="match status" value="2"/>
</dbReference>
<keyword evidence="5" id="KW-1185">Reference proteome</keyword>
<dbReference type="SUPFAM" id="SSF52402">
    <property type="entry name" value="Adenine nucleotide alpha hydrolases-like"/>
    <property type="match status" value="2"/>
</dbReference>
<dbReference type="CDD" id="cd00293">
    <property type="entry name" value="USP-like"/>
    <property type="match status" value="1"/>
</dbReference>
<evidence type="ECO:0000256" key="1">
    <source>
        <dbReference type="ARBA" id="ARBA00008791"/>
    </source>
</evidence>
<sequence length="349" mass="36980">MDNIPDGTGTRPILVGSDGSENSERAFEVALAMAVRRQQPLLLVAVHFLSYEVYGYSSYRPPDTLESYRRAALEETEAHVAGLVERARAMGVDVSTRIVEGDAAGVLIEDSRTASLAVVGKRGRNRFAGRFLGSVSGSLAAHGHCPTLVVPEKWQRAEAGALFAPLQERPEGAEAEPTELVAESSHPRPAPGQFENVADELNFDGEVVSGIDLGHAASTVAGHAAEMAAMLGAPLTLVAAIPLSTGVFSYPIPAPDDAEISRFNAENVERLEQVAHEVAAEFEGLQVRWRLFDASAAGVLSEATRTADLVVVGTRGRGGFTGLLLGSVSQKVLNRTASPLLVVPTRKHT</sequence>
<feature type="domain" description="UspA" evidence="3">
    <location>
        <begin position="11"/>
        <end position="151"/>
    </location>
</feature>
<feature type="region of interest" description="Disordered" evidence="2">
    <location>
        <begin position="165"/>
        <end position="189"/>
    </location>
</feature>
<dbReference type="PRINTS" id="PR01438">
    <property type="entry name" value="UNVRSLSTRESS"/>
</dbReference>
<dbReference type="PANTHER" id="PTHR46268">
    <property type="entry name" value="STRESS RESPONSE PROTEIN NHAX"/>
    <property type="match status" value="1"/>
</dbReference>
<comment type="similarity">
    <text evidence="1">Belongs to the universal stress protein A family.</text>
</comment>
<evidence type="ECO:0000256" key="2">
    <source>
        <dbReference type="SAM" id="MobiDB-lite"/>
    </source>
</evidence>
<evidence type="ECO:0000313" key="5">
    <source>
        <dbReference type="Proteomes" id="UP001501586"/>
    </source>
</evidence>
<dbReference type="EMBL" id="BAABAZ010000004">
    <property type="protein sequence ID" value="GAA4282989.1"/>
    <property type="molecule type" value="Genomic_DNA"/>
</dbReference>
<gene>
    <name evidence="4" type="ORF">GCM10022261_05200</name>
</gene>
<protein>
    <submittedName>
        <fullName evidence="4">Universal stress protein</fullName>
    </submittedName>
</protein>
<dbReference type="PANTHER" id="PTHR46268:SF6">
    <property type="entry name" value="UNIVERSAL STRESS PROTEIN UP12"/>
    <property type="match status" value="1"/>
</dbReference>
<dbReference type="InterPro" id="IPR006015">
    <property type="entry name" value="Universal_stress_UspA"/>
</dbReference>
<feature type="domain" description="UspA" evidence="3">
    <location>
        <begin position="207"/>
        <end position="344"/>
    </location>
</feature>
<dbReference type="Proteomes" id="UP001501586">
    <property type="component" value="Unassembled WGS sequence"/>
</dbReference>
<dbReference type="Gene3D" id="3.40.50.620">
    <property type="entry name" value="HUPs"/>
    <property type="match status" value="2"/>
</dbReference>
<accession>A0ABP8EG95</accession>
<organism evidence="4 5">
    <name type="scientific">Brevibacterium daeguense</name>
    <dbReference type="NCBI Taxonomy" id="909936"/>
    <lineage>
        <taxon>Bacteria</taxon>
        <taxon>Bacillati</taxon>
        <taxon>Actinomycetota</taxon>
        <taxon>Actinomycetes</taxon>
        <taxon>Micrococcales</taxon>
        <taxon>Brevibacteriaceae</taxon>
        <taxon>Brevibacterium</taxon>
    </lineage>
</organism>
<dbReference type="InterPro" id="IPR014729">
    <property type="entry name" value="Rossmann-like_a/b/a_fold"/>
</dbReference>
<evidence type="ECO:0000313" key="4">
    <source>
        <dbReference type="EMBL" id="GAA4282989.1"/>
    </source>
</evidence>
<name>A0ABP8EG95_9MICO</name>
<reference evidence="5" key="1">
    <citation type="journal article" date="2019" name="Int. J. Syst. Evol. Microbiol.">
        <title>The Global Catalogue of Microorganisms (GCM) 10K type strain sequencing project: providing services to taxonomists for standard genome sequencing and annotation.</title>
        <authorList>
            <consortium name="The Broad Institute Genomics Platform"/>
            <consortium name="The Broad Institute Genome Sequencing Center for Infectious Disease"/>
            <person name="Wu L."/>
            <person name="Ma J."/>
        </authorList>
    </citation>
    <scope>NUCLEOTIDE SEQUENCE [LARGE SCALE GENOMIC DNA]</scope>
    <source>
        <strain evidence="5">JCM 17458</strain>
    </source>
</reference>
<dbReference type="RefSeq" id="WP_236864679.1">
    <property type="nucleotide sequence ID" value="NZ_BAABAZ010000004.1"/>
</dbReference>
<comment type="caution">
    <text evidence="4">The sequence shown here is derived from an EMBL/GenBank/DDBJ whole genome shotgun (WGS) entry which is preliminary data.</text>
</comment>
<proteinExistence type="inferred from homology"/>